<dbReference type="OrthoDB" id="9786584at2"/>
<dbReference type="Gene3D" id="3.20.20.150">
    <property type="entry name" value="Divalent-metal-dependent TIM barrel enzymes"/>
    <property type="match status" value="1"/>
</dbReference>
<gene>
    <name evidence="4" type="ORF">E8K88_06560</name>
</gene>
<accession>A0A4S5BTM8</accession>
<dbReference type="InterPro" id="IPR013022">
    <property type="entry name" value="Xyl_isomerase-like_TIM-brl"/>
</dbReference>
<protein>
    <submittedName>
        <fullName evidence="4">Hydroxypyruvate isomerase</fullName>
    </submittedName>
</protein>
<evidence type="ECO:0000259" key="3">
    <source>
        <dbReference type="Pfam" id="PF01261"/>
    </source>
</evidence>
<organism evidence="4 5">
    <name type="scientific">Lampropedia aestuarii</name>
    <dbReference type="NCBI Taxonomy" id="2562762"/>
    <lineage>
        <taxon>Bacteria</taxon>
        <taxon>Pseudomonadati</taxon>
        <taxon>Pseudomonadota</taxon>
        <taxon>Betaproteobacteria</taxon>
        <taxon>Burkholderiales</taxon>
        <taxon>Comamonadaceae</taxon>
        <taxon>Lampropedia</taxon>
    </lineage>
</organism>
<dbReference type="Pfam" id="PF01261">
    <property type="entry name" value="AP_endonuc_2"/>
    <property type="match status" value="1"/>
</dbReference>
<feature type="active site" description="Proton donor/acceptor" evidence="2">
    <location>
        <position position="275"/>
    </location>
</feature>
<dbReference type="SUPFAM" id="SSF51658">
    <property type="entry name" value="Xylose isomerase-like"/>
    <property type="match status" value="1"/>
</dbReference>
<evidence type="ECO:0000313" key="4">
    <source>
        <dbReference type="EMBL" id="THJ34633.1"/>
    </source>
</evidence>
<dbReference type="InterPro" id="IPR026040">
    <property type="entry name" value="HyI-like"/>
</dbReference>
<reference evidence="4 5" key="1">
    <citation type="submission" date="2019-04" db="EMBL/GenBank/DDBJ databases">
        <title>Lampropedia sp YIM MLB12 draf genome.</title>
        <authorList>
            <person name="Wang Y.-X."/>
        </authorList>
    </citation>
    <scope>NUCLEOTIDE SEQUENCE [LARGE SCALE GENOMIC DNA]</scope>
    <source>
        <strain evidence="4 5">YIM MLB12</strain>
    </source>
</reference>
<keyword evidence="4" id="KW-0670">Pyruvate</keyword>
<comment type="caution">
    <text evidence="4">The sequence shown here is derived from an EMBL/GenBank/DDBJ whole genome shotgun (WGS) entry which is preliminary data.</text>
</comment>
<dbReference type="AlphaFoldDB" id="A0A4S5BTM8"/>
<feature type="domain" description="Xylose isomerase-like TIM barrel" evidence="3">
    <location>
        <begin position="63"/>
        <end position="290"/>
    </location>
</feature>
<dbReference type="GO" id="GO:0008903">
    <property type="term" value="F:hydroxypyruvate isomerase activity"/>
    <property type="evidence" value="ECO:0007669"/>
    <property type="project" value="TreeGrafter"/>
</dbReference>
<dbReference type="PANTHER" id="PTHR43489">
    <property type="entry name" value="ISOMERASE"/>
    <property type="match status" value="1"/>
</dbReference>
<keyword evidence="1 4" id="KW-0413">Isomerase</keyword>
<proteinExistence type="predicted"/>
<dbReference type="InterPro" id="IPR036237">
    <property type="entry name" value="Xyl_isomerase-like_sf"/>
</dbReference>
<name>A0A4S5BTM8_9BURK</name>
<feature type="active site" description="Proton donor/acceptor" evidence="2">
    <location>
        <position position="178"/>
    </location>
</feature>
<dbReference type="PANTHER" id="PTHR43489:SF6">
    <property type="entry name" value="HYDROXYPYRUVATE ISOMERASE-RELATED"/>
    <property type="match status" value="1"/>
</dbReference>
<evidence type="ECO:0000256" key="2">
    <source>
        <dbReference type="PIRSR" id="PIRSR006241-50"/>
    </source>
</evidence>
<dbReference type="EMBL" id="SSWX01000006">
    <property type="protein sequence ID" value="THJ34633.1"/>
    <property type="molecule type" value="Genomic_DNA"/>
</dbReference>
<dbReference type="Proteomes" id="UP000306236">
    <property type="component" value="Unassembled WGS sequence"/>
</dbReference>
<evidence type="ECO:0000256" key="1">
    <source>
        <dbReference type="ARBA" id="ARBA00023235"/>
    </source>
</evidence>
<dbReference type="PIRSF" id="PIRSF006241">
    <property type="entry name" value="HyI"/>
    <property type="match status" value="1"/>
</dbReference>
<sequence>MCSKACGKPSPWDWQRPIYRPWFASATQPAKPISQRSDAMPMQLAANLSLLFEPATAWPERCERAAAAGFRHAEILFPYDRAATYYDAALRQAGLQAILINTPVDDHFGLAAVDGAENQFKRDLQRAMATAQALGATAIHVMAGQASPQHRLSESVLLANLEWALRQVEGTGLVLMLEALNRHDIPHYLYHDPHEVHRIVQSFAHPQLRQQFDIYHSLREQLPLLATLQACRTAIGHVQIAHGPLRSEPKLQEDGIAQALHALVATGYDGFLGCEYRPAHSFEAGLAWLNPLQQDGTVTPLAPHPSLSGEH</sequence>
<keyword evidence="5" id="KW-1185">Reference proteome</keyword>
<evidence type="ECO:0000313" key="5">
    <source>
        <dbReference type="Proteomes" id="UP000306236"/>
    </source>
</evidence>
<dbReference type="InterPro" id="IPR050417">
    <property type="entry name" value="Sugar_Epim/Isomerase"/>
</dbReference>
<dbReference type="GO" id="GO:0046487">
    <property type="term" value="P:glyoxylate metabolic process"/>
    <property type="evidence" value="ECO:0007669"/>
    <property type="project" value="TreeGrafter"/>
</dbReference>